<keyword evidence="1" id="KW-0472">Membrane</keyword>
<dbReference type="Proteomes" id="UP000236728">
    <property type="component" value="Unassembled WGS sequence"/>
</dbReference>
<dbReference type="GO" id="GO:0016780">
    <property type="term" value="F:phosphotransferase activity, for other substituted phosphate groups"/>
    <property type="evidence" value="ECO:0007669"/>
    <property type="project" value="InterPro"/>
</dbReference>
<dbReference type="AlphaFoldDB" id="A0A1H5WLF2"/>
<dbReference type="EMBL" id="FNVA01000002">
    <property type="protein sequence ID" value="SEG00151.1"/>
    <property type="molecule type" value="Genomic_DNA"/>
</dbReference>
<evidence type="ECO:0000313" key="3">
    <source>
        <dbReference type="Proteomes" id="UP000236728"/>
    </source>
</evidence>
<dbReference type="Pfam" id="PF01066">
    <property type="entry name" value="CDP-OH_P_transf"/>
    <property type="match status" value="1"/>
</dbReference>
<name>A0A1H5WLF2_9BACT</name>
<dbReference type="InterPro" id="IPR043130">
    <property type="entry name" value="CDP-OH_PTrfase_TM_dom"/>
</dbReference>
<dbReference type="GO" id="GO:0016020">
    <property type="term" value="C:membrane"/>
    <property type="evidence" value="ECO:0007669"/>
    <property type="project" value="InterPro"/>
</dbReference>
<dbReference type="RefSeq" id="WP_103932539.1">
    <property type="nucleotide sequence ID" value="NZ_FNVA01000002.1"/>
</dbReference>
<evidence type="ECO:0000313" key="2">
    <source>
        <dbReference type="EMBL" id="SEG00151.1"/>
    </source>
</evidence>
<dbReference type="OrthoDB" id="9785031at2"/>
<evidence type="ECO:0000256" key="1">
    <source>
        <dbReference type="SAM" id="Phobius"/>
    </source>
</evidence>
<feature type="transmembrane region" description="Helical" evidence="1">
    <location>
        <begin position="152"/>
        <end position="182"/>
    </location>
</feature>
<reference evidence="2 3" key="1">
    <citation type="submission" date="2016-10" db="EMBL/GenBank/DDBJ databases">
        <authorList>
            <person name="de Groot N.N."/>
        </authorList>
    </citation>
    <scope>NUCLEOTIDE SEQUENCE [LARGE SCALE GENOMIC DNA]</scope>
    <source>
        <strain evidence="2 3">DSM 22489</strain>
    </source>
</reference>
<proteinExistence type="predicted"/>
<gene>
    <name evidence="2" type="ORF">SAMN05421819_1633</name>
</gene>
<dbReference type="Gene3D" id="1.20.120.1760">
    <property type="match status" value="1"/>
</dbReference>
<feature type="transmembrane region" description="Helical" evidence="1">
    <location>
        <begin position="127"/>
        <end position="146"/>
    </location>
</feature>
<keyword evidence="1" id="KW-0812">Transmembrane</keyword>
<protein>
    <submittedName>
        <fullName evidence="2">CDP-diacylglycerol--glycerol-3-phosphate 3-phosphatidyltransferase</fullName>
    </submittedName>
</protein>
<accession>A0A1H5WLF2</accession>
<keyword evidence="2" id="KW-0808">Transferase</keyword>
<sequence>MRMLNLRRLFPWCLALGRGLLGPVLVLCQASGWSGPALASMVVVGLVSDIFDGALARRWKTDTDALRLTDSMTDIIFYLGAGYAFALECPDLWDIYRPVVGAMIALEALRFIADLARFRRPSSYHAFLSKLAGLLISLGVVAALTADEGPDILLAVAGALLTVGLGVGILSQLEGLLMTFILPRWRRDVRSLAAALRLRRELLTDGEIIPTP</sequence>
<organism evidence="2 3">
    <name type="scientific">Bryocella elongata</name>
    <dbReference type="NCBI Taxonomy" id="863522"/>
    <lineage>
        <taxon>Bacteria</taxon>
        <taxon>Pseudomonadati</taxon>
        <taxon>Acidobacteriota</taxon>
        <taxon>Terriglobia</taxon>
        <taxon>Terriglobales</taxon>
        <taxon>Acidobacteriaceae</taxon>
        <taxon>Bryocella</taxon>
    </lineage>
</organism>
<dbReference type="InterPro" id="IPR000462">
    <property type="entry name" value="CDP-OH_P_trans"/>
</dbReference>
<keyword evidence="3" id="KW-1185">Reference proteome</keyword>
<keyword evidence="1" id="KW-1133">Transmembrane helix</keyword>
<dbReference type="GO" id="GO:0008654">
    <property type="term" value="P:phospholipid biosynthetic process"/>
    <property type="evidence" value="ECO:0007669"/>
    <property type="project" value="InterPro"/>
</dbReference>